<evidence type="ECO:0000259" key="4">
    <source>
        <dbReference type="Pfam" id="PF26150"/>
    </source>
</evidence>
<dbReference type="AlphaFoldDB" id="A0A8A1MCW8"/>
<keyword evidence="2" id="KW-0472">Membrane</keyword>
<reference evidence="6" key="1">
    <citation type="submission" date="2021-01" db="EMBL/GenBank/DDBJ databases">
        <title>Chromosome-level genome assembly of a human fungal pathogen reveals clustering of transcriptionally co-regulated genes.</title>
        <authorList>
            <person name="Voorhies M."/>
            <person name="Cohen S."/>
            <person name="Shea T.P."/>
            <person name="Petrus S."/>
            <person name="Munoz J.F."/>
            <person name="Poplawski S."/>
            <person name="Goldman W.E."/>
            <person name="Michael T."/>
            <person name="Cuomo C.A."/>
            <person name="Sil A."/>
            <person name="Beyhan S."/>
        </authorList>
    </citation>
    <scope>NUCLEOTIDE SEQUENCE</scope>
    <source>
        <strain evidence="6">WU24</strain>
    </source>
</reference>
<evidence type="ECO:0000259" key="3">
    <source>
        <dbReference type="Pfam" id="PF22786"/>
    </source>
</evidence>
<feature type="domain" description="Tag1 C-terminal" evidence="3">
    <location>
        <begin position="480"/>
        <end position="594"/>
    </location>
</feature>
<gene>
    <name evidence="6" type="ORF">I7I51_00754</name>
</gene>
<evidence type="ECO:0000256" key="1">
    <source>
        <dbReference type="SAM" id="MobiDB-lite"/>
    </source>
</evidence>
<feature type="domain" description="Tag1-like fourth Ig-like" evidence="4">
    <location>
        <begin position="607"/>
        <end position="722"/>
    </location>
</feature>
<evidence type="ECO:0000256" key="2">
    <source>
        <dbReference type="SAM" id="Phobius"/>
    </source>
</evidence>
<dbReference type="EMBL" id="CP069114">
    <property type="protein sequence ID" value="QSS63695.1"/>
    <property type="molecule type" value="Genomic_DNA"/>
</dbReference>
<sequence length="866" mass="93002">MAGDSADECAPLLRGNTGDPDAHPSGACSICSKGKPKVSSYENPSESTPLLADGASQEIRYLGDVGCPPSSSHESSSVRSSTKQGKRWITPPSSVALLGLVLTIIAVLGLGFASPTIIKQYTESASVFKATDVSVNSFTPDGVQARVQGSFVLDASRVPTKFVRDLGRFGTWLAREIKSDATEVQVYLPEYGNILLATATIPPLRVSIRDGYTNKIDFITDLRPGDMAGVRAVANDWLQGRLGQLRVKGVATVRLSSGVLYLGSQTIVESFVFQDQARHGFPKFNITKLDFHEVATPGHQKAMEVDVSVLVVNRYPVRLTMPPMGFKISLPNCSPSDAYILVANATTDLVQIVPNKPVNISAKGLIGQLSNALTTVCPGTNFSPLDILVENYISGQESKIYIGGGKSPSSNLPSWIEGFLRNVTVPVPFAGRALGHLVRNFSMTNVHFSLPDSLAKPNTPEAQPMVSALVKAVIGLPRGMNFSLDVSHVRSTAYIYYEGKELGFINIKKWQNFTATRIEDGQPPSAALLLQFDVKKAPLQVTDESTFLSVVQALLLERKPVRLHVKAKVDAETDTAIGKFIIREIPASSNITVKPPMSGGFSDFKATVETIEVVETTESSILLGSKLKFTNPTEYSADIPFINLRVAHNGTNVGHVTARNLSISPGLNSGIEIFALWDPLQFGGKDGIAAGQDLISRFVSGFNTSIALKPHRDMIPVLPNLGTALSSLELDIPVPKLGAPEDDGQPHFIKDATLYLWSSTAAFTLASPLSSTTLLITSIDATAFYNHSEPVGKIKYDHPFKVPPGTSQTPRLPVELDLGGAGYEAIREALGGTLKMDAVADVDVQLGNYSNTVFYKGKGIGAKIRI</sequence>
<evidence type="ECO:0000313" key="7">
    <source>
        <dbReference type="Proteomes" id="UP000663671"/>
    </source>
</evidence>
<dbReference type="InterPro" id="IPR055011">
    <property type="entry name" value="Tag1_C"/>
</dbReference>
<dbReference type="Pfam" id="PF26174">
    <property type="entry name" value="LEA-2_1"/>
    <property type="match status" value="1"/>
</dbReference>
<feature type="domain" description="Tag1-like fifth Ig-like" evidence="5">
    <location>
        <begin position="742"/>
        <end position="853"/>
    </location>
</feature>
<dbReference type="Pfam" id="PF26153">
    <property type="entry name" value="LEA-2L_5"/>
    <property type="match status" value="1"/>
</dbReference>
<dbReference type="Pfam" id="PF22786">
    <property type="entry name" value="Tag1_C"/>
    <property type="match status" value="1"/>
</dbReference>
<dbReference type="Pfam" id="PF26150">
    <property type="entry name" value="LEA-2_4"/>
    <property type="match status" value="1"/>
</dbReference>
<feature type="region of interest" description="Disordered" evidence="1">
    <location>
        <begin position="63"/>
        <end position="87"/>
    </location>
</feature>
<feature type="transmembrane region" description="Helical" evidence="2">
    <location>
        <begin position="95"/>
        <end position="118"/>
    </location>
</feature>
<dbReference type="InterPro" id="IPR046368">
    <property type="entry name" value="Tag1"/>
</dbReference>
<evidence type="ECO:0000313" key="6">
    <source>
        <dbReference type="EMBL" id="QSS63695.1"/>
    </source>
</evidence>
<dbReference type="InterPro" id="IPR059066">
    <property type="entry name" value="Ig_Tag1-like_5th"/>
</dbReference>
<proteinExistence type="predicted"/>
<name>A0A8A1MCW8_AJECA</name>
<dbReference type="OrthoDB" id="5596576at2759"/>
<organism evidence="6 7">
    <name type="scientific">Ajellomyces capsulatus</name>
    <name type="common">Darling's disease fungus</name>
    <name type="synonym">Histoplasma capsulatum</name>
    <dbReference type="NCBI Taxonomy" id="5037"/>
    <lineage>
        <taxon>Eukaryota</taxon>
        <taxon>Fungi</taxon>
        <taxon>Dikarya</taxon>
        <taxon>Ascomycota</taxon>
        <taxon>Pezizomycotina</taxon>
        <taxon>Eurotiomycetes</taxon>
        <taxon>Eurotiomycetidae</taxon>
        <taxon>Onygenales</taxon>
        <taxon>Ajellomycetaceae</taxon>
        <taxon>Histoplasma</taxon>
    </lineage>
</organism>
<evidence type="ECO:0008006" key="8">
    <source>
        <dbReference type="Google" id="ProtNLM"/>
    </source>
</evidence>
<feature type="region of interest" description="Disordered" evidence="1">
    <location>
        <begin position="1"/>
        <end position="27"/>
    </location>
</feature>
<dbReference type="Proteomes" id="UP000663671">
    <property type="component" value="Chromosome 1"/>
</dbReference>
<dbReference type="GO" id="GO:0000329">
    <property type="term" value="C:fungal-type vacuole membrane"/>
    <property type="evidence" value="ECO:0007669"/>
    <property type="project" value="InterPro"/>
</dbReference>
<keyword evidence="2" id="KW-0812">Transmembrane</keyword>
<feature type="compositionally biased region" description="Low complexity" evidence="1">
    <location>
        <begin position="70"/>
        <end position="81"/>
    </location>
</feature>
<dbReference type="InterPro" id="IPR059065">
    <property type="entry name" value="Ig_Tag1-like_4th"/>
</dbReference>
<keyword evidence="2" id="KW-1133">Transmembrane helix</keyword>
<dbReference type="VEuPathDB" id="FungiDB:I7I51_00754"/>
<protein>
    <recommendedName>
        <fullName evidence="8">Pre-rRNA processing protein</fullName>
    </recommendedName>
</protein>
<evidence type="ECO:0000259" key="5">
    <source>
        <dbReference type="Pfam" id="PF26153"/>
    </source>
</evidence>
<accession>A0A8A1MCW8</accession>
<dbReference type="PANTHER" id="PTHR35895:SF3">
    <property type="entry name" value="PRE-RRNA PROCESSING PROTEIN"/>
    <property type="match status" value="1"/>
</dbReference>
<dbReference type="PANTHER" id="PTHR35895">
    <property type="entry name" value="CHROMOSOME 16, WHOLE GENOME SHOTGUN SEQUENCE"/>
    <property type="match status" value="1"/>
</dbReference>